<reference evidence="1 2" key="1">
    <citation type="submission" date="2009-01" db="EMBL/GenBank/DDBJ databases">
        <authorList>
            <person name="Qin X."/>
            <person name="Bachman B."/>
            <person name="Battles P."/>
            <person name="Bell A."/>
            <person name="Bess C."/>
            <person name="Bickham C."/>
            <person name="Chaboub L."/>
            <person name="Chen D."/>
            <person name="Coyle M."/>
            <person name="Deiros D.R."/>
            <person name="Dinh H."/>
            <person name="Forbes L."/>
            <person name="Fowler G."/>
            <person name="Francisco L."/>
            <person name="Fu Q."/>
            <person name="Gubbala S."/>
            <person name="Hale W."/>
            <person name="Han Y."/>
            <person name="Hemphill L."/>
            <person name="Highlander S.K."/>
            <person name="Hirani K."/>
            <person name="Hogues M."/>
            <person name="Jackson L."/>
            <person name="Jakkamsetti A."/>
            <person name="Javaid M."/>
            <person name="Jiang H."/>
            <person name="Korchina V."/>
            <person name="Kovar C."/>
            <person name="Lara F."/>
            <person name="Lee S."/>
            <person name="Mata R."/>
            <person name="Mathew T."/>
            <person name="Moen C."/>
            <person name="Morales K."/>
            <person name="Munidasa M."/>
            <person name="Nazareth L."/>
            <person name="Ngo R."/>
            <person name="Nguyen L."/>
            <person name="Okwuonu G."/>
            <person name="Ongeri F."/>
            <person name="Patil S."/>
            <person name="Petrosino J."/>
            <person name="Pham C."/>
            <person name="Pham P."/>
            <person name="Pu L.-L."/>
            <person name="Puazo M."/>
            <person name="Raj R."/>
            <person name="Reid J."/>
            <person name="Rouhana J."/>
            <person name="Saada N."/>
            <person name="Shang Y."/>
            <person name="Simmons D."/>
            <person name="Thornton R."/>
            <person name="Warren J."/>
            <person name="Weissenberger G."/>
            <person name="Zhang J."/>
            <person name="Zhang L."/>
            <person name="Zhou C."/>
            <person name="Zhu D."/>
            <person name="Muzny D."/>
            <person name="Worley K."/>
            <person name="Gibbs R."/>
        </authorList>
    </citation>
    <scope>NUCLEOTIDE SEQUENCE [LARGE SCALE GENOMIC DNA]</scope>
    <source>
        <strain evidence="2">ATCC 8290 / DSM 20176 / CCUG 30140 / JCM 1155 / KCTC 3500 / NBRC 15886 / NCIMB 8040 / NRRL B-1843 / 9</strain>
    </source>
</reference>
<dbReference type="AlphaFoldDB" id="C0XGC7"/>
<accession>C0XGC7</accession>
<sequence length="77" mass="8493">ILRLPAEGDDWALRLSVAEIEQDAAFSAFPGVERELVLLQGNGVRLRFDDGRVAEVLPPHGRVRFAGEETLHGELVD</sequence>
<dbReference type="InterPro" id="IPR014710">
    <property type="entry name" value="RmlC-like_jellyroll"/>
</dbReference>
<organism evidence="1 2">
    <name type="scientific">Lentilactobacillus hilgardii (strain ATCC 8290 / DSM 20176 / CCUG 30140 / JCM 1155 / KCTC 3500 / NBRC 15886 / NCIMB 8040 / NRRL B-1843 / 9)</name>
    <dbReference type="NCBI Taxonomy" id="1423757"/>
    <lineage>
        <taxon>Bacteria</taxon>
        <taxon>Bacillati</taxon>
        <taxon>Bacillota</taxon>
        <taxon>Bacilli</taxon>
        <taxon>Lactobacillales</taxon>
        <taxon>Lactobacillaceae</taxon>
        <taxon>Lentilactobacillus</taxon>
    </lineage>
</organism>
<dbReference type="Proteomes" id="UP000003752">
    <property type="component" value="Unassembled WGS sequence"/>
</dbReference>
<feature type="non-terminal residue" evidence="1">
    <location>
        <position position="77"/>
    </location>
</feature>
<proteinExistence type="predicted"/>
<evidence type="ECO:0000313" key="2">
    <source>
        <dbReference type="Proteomes" id="UP000003752"/>
    </source>
</evidence>
<name>C0XGC7_LENH9</name>
<dbReference type="SUPFAM" id="SSF51182">
    <property type="entry name" value="RmlC-like cupins"/>
    <property type="match status" value="1"/>
</dbReference>
<dbReference type="InterPro" id="IPR011051">
    <property type="entry name" value="RmlC_Cupin_sf"/>
</dbReference>
<dbReference type="PANTHER" id="PTHR37943:SF1">
    <property type="entry name" value="PROTEIN VES"/>
    <property type="match status" value="1"/>
</dbReference>
<feature type="non-terminal residue" evidence="1">
    <location>
        <position position="1"/>
    </location>
</feature>
<dbReference type="Pfam" id="PF05962">
    <property type="entry name" value="HutD"/>
    <property type="match status" value="1"/>
</dbReference>
<comment type="caution">
    <text evidence="1">The sequence shown here is derived from an EMBL/GenBank/DDBJ whole genome shotgun (WGS) entry which is preliminary data.</text>
</comment>
<dbReference type="EMBL" id="ACGP01000081">
    <property type="protein sequence ID" value="EEI25571.1"/>
    <property type="molecule type" value="Genomic_DNA"/>
</dbReference>
<keyword evidence="2" id="KW-1185">Reference proteome</keyword>
<evidence type="ECO:0000313" key="1">
    <source>
        <dbReference type="EMBL" id="EEI25571.1"/>
    </source>
</evidence>
<dbReference type="Gene3D" id="2.60.120.10">
    <property type="entry name" value="Jelly Rolls"/>
    <property type="match status" value="1"/>
</dbReference>
<gene>
    <name evidence="1" type="ORF">HMPREF0519_0288</name>
</gene>
<dbReference type="InterPro" id="IPR010282">
    <property type="entry name" value="Uncharacterised_HutD/Ves"/>
</dbReference>
<dbReference type="PANTHER" id="PTHR37943">
    <property type="entry name" value="PROTEIN VES"/>
    <property type="match status" value="1"/>
</dbReference>
<protein>
    <submittedName>
        <fullName evidence="1">Uncharacterized protein</fullName>
    </submittedName>
</protein>